<evidence type="ECO:0000313" key="2">
    <source>
        <dbReference type="EMBL" id="TMR07688.1"/>
    </source>
</evidence>
<dbReference type="PANTHER" id="PTHR45527">
    <property type="entry name" value="NONRIBOSOMAL PEPTIDE SYNTHETASE"/>
    <property type="match status" value="1"/>
</dbReference>
<gene>
    <name evidence="2" type="ORF">ETD85_62760</name>
</gene>
<dbReference type="SUPFAM" id="SSF56801">
    <property type="entry name" value="Acetyl-CoA synthetase-like"/>
    <property type="match status" value="1"/>
</dbReference>
<dbReference type="GO" id="GO:0043041">
    <property type="term" value="P:amino acid activation for nonribosomal peptide biosynthetic process"/>
    <property type="evidence" value="ECO:0007669"/>
    <property type="project" value="TreeGrafter"/>
</dbReference>
<organism evidence="2 3">
    <name type="scientific">Nonomuraea zeae</name>
    <dbReference type="NCBI Taxonomy" id="1642303"/>
    <lineage>
        <taxon>Bacteria</taxon>
        <taxon>Bacillati</taxon>
        <taxon>Actinomycetota</taxon>
        <taxon>Actinomycetes</taxon>
        <taxon>Streptosporangiales</taxon>
        <taxon>Streptosporangiaceae</taxon>
        <taxon>Nonomuraea</taxon>
    </lineage>
</organism>
<dbReference type="AlphaFoldDB" id="A0A5S4EW88"/>
<dbReference type="Proteomes" id="UP000306628">
    <property type="component" value="Unassembled WGS sequence"/>
</dbReference>
<dbReference type="EMBL" id="VCKX01000752">
    <property type="protein sequence ID" value="TMR07688.1"/>
    <property type="molecule type" value="Genomic_DNA"/>
</dbReference>
<dbReference type="OrthoDB" id="3802848at2"/>
<feature type="domain" description="AMP-dependent synthetase/ligase" evidence="1">
    <location>
        <begin position="71"/>
        <end position="130"/>
    </location>
</feature>
<evidence type="ECO:0000259" key="1">
    <source>
        <dbReference type="Pfam" id="PF00501"/>
    </source>
</evidence>
<protein>
    <recommendedName>
        <fullName evidence="1">AMP-dependent synthetase/ligase domain-containing protein</fullName>
    </recommendedName>
</protein>
<sequence>GSVTVATDLFDPEWAERIARYWVRVLETVGTDTRTRLSEVDLLGEHERRRVVEEWNATAADGLGVPVVELFEAQVVRRPDAVALVGSEQVTYAELDERANRLAHVLIGEGVGAESVVGVCLDRGADLVVAV</sequence>
<dbReference type="InterPro" id="IPR000873">
    <property type="entry name" value="AMP-dep_synth/lig_dom"/>
</dbReference>
<dbReference type="RefSeq" id="WP_138699160.1">
    <property type="nucleotide sequence ID" value="NZ_VCKX01000752.1"/>
</dbReference>
<reference evidence="2 3" key="1">
    <citation type="submission" date="2019-05" db="EMBL/GenBank/DDBJ databases">
        <title>Draft genome sequence of Nonomuraea zeae DSM 100528.</title>
        <authorList>
            <person name="Saricaoglu S."/>
            <person name="Isik K."/>
        </authorList>
    </citation>
    <scope>NUCLEOTIDE SEQUENCE [LARGE SCALE GENOMIC DNA]</scope>
    <source>
        <strain evidence="2 3">DSM 100528</strain>
    </source>
</reference>
<comment type="caution">
    <text evidence="2">The sequence shown here is derived from an EMBL/GenBank/DDBJ whole genome shotgun (WGS) entry which is preliminary data.</text>
</comment>
<dbReference type="Gene3D" id="3.30.559.30">
    <property type="entry name" value="Nonribosomal peptide synthetase, condensation domain"/>
    <property type="match status" value="1"/>
</dbReference>
<feature type="non-terminal residue" evidence="2">
    <location>
        <position position="131"/>
    </location>
</feature>
<feature type="non-terminal residue" evidence="2">
    <location>
        <position position="1"/>
    </location>
</feature>
<evidence type="ECO:0000313" key="3">
    <source>
        <dbReference type="Proteomes" id="UP000306628"/>
    </source>
</evidence>
<dbReference type="GO" id="GO:0031177">
    <property type="term" value="F:phosphopantetheine binding"/>
    <property type="evidence" value="ECO:0007669"/>
    <property type="project" value="TreeGrafter"/>
</dbReference>
<name>A0A5S4EW88_9ACTN</name>
<keyword evidence="3" id="KW-1185">Reference proteome</keyword>
<accession>A0A5S4EW88</accession>
<proteinExistence type="predicted"/>
<dbReference type="InterPro" id="IPR042099">
    <property type="entry name" value="ANL_N_sf"/>
</dbReference>
<dbReference type="PANTHER" id="PTHR45527:SF1">
    <property type="entry name" value="FATTY ACID SYNTHASE"/>
    <property type="match status" value="1"/>
</dbReference>
<dbReference type="Pfam" id="PF00501">
    <property type="entry name" value="AMP-binding"/>
    <property type="match status" value="1"/>
</dbReference>
<dbReference type="Gene3D" id="3.40.50.12780">
    <property type="entry name" value="N-terminal domain of ligase-like"/>
    <property type="match status" value="1"/>
</dbReference>
<dbReference type="GO" id="GO:0044550">
    <property type="term" value="P:secondary metabolite biosynthetic process"/>
    <property type="evidence" value="ECO:0007669"/>
    <property type="project" value="TreeGrafter"/>
</dbReference>
<dbReference type="GO" id="GO:0005737">
    <property type="term" value="C:cytoplasm"/>
    <property type="evidence" value="ECO:0007669"/>
    <property type="project" value="TreeGrafter"/>
</dbReference>